<dbReference type="PANTHER" id="PTHR46677">
    <property type="entry name" value="SMC5-SMC6 COMPLEX LOCALIZATION FACTOR PROTEIN 1"/>
    <property type="match status" value="1"/>
</dbReference>
<dbReference type="InterPro" id="IPR002110">
    <property type="entry name" value="Ankyrin_rpt"/>
</dbReference>
<feature type="region of interest" description="Disordered" evidence="2">
    <location>
        <begin position="1"/>
        <end position="22"/>
    </location>
</feature>
<evidence type="ECO:0000313" key="4">
    <source>
        <dbReference type="Proteomes" id="UP001345963"/>
    </source>
</evidence>
<evidence type="ECO:0000313" key="3">
    <source>
        <dbReference type="EMBL" id="MED6254904.1"/>
    </source>
</evidence>
<name>A0ABU7BZW6_9TELE</name>
<dbReference type="EMBL" id="JAHUTI010070021">
    <property type="protein sequence ID" value="MED6254904.1"/>
    <property type="molecule type" value="Genomic_DNA"/>
</dbReference>
<dbReference type="InterPro" id="IPR036770">
    <property type="entry name" value="Ankyrin_rpt-contain_sf"/>
</dbReference>
<dbReference type="PROSITE" id="PS50088">
    <property type="entry name" value="ANK_REPEAT"/>
    <property type="match status" value="1"/>
</dbReference>
<evidence type="ECO:0000256" key="2">
    <source>
        <dbReference type="SAM" id="MobiDB-lite"/>
    </source>
</evidence>
<feature type="non-terminal residue" evidence="3">
    <location>
        <position position="1"/>
    </location>
</feature>
<keyword evidence="4" id="KW-1185">Reference proteome</keyword>
<dbReference type="Proteomes" id="UP001345963">
    <property type="component" value="Unassembled WGS sequence"/>
</dbReference>
<reference evidence="3 4" key="1">
    <citation type="submission" date="2021-07" db="EMBL/GenBank/DDBJ databases">
        <authorList>
            <person name="Palmer J.M."/>
        </authorList>
    </citation>
    <scope>NUCLEOTIDE SEQUENCE [LARGE SCALE GENOMIC DNA]</scope>
    <source>
        <strain evidence="3 4">AT_MEX2019</strain>
        <tissue evidence="3">Muscle</tissue>
    </source>
</reference>
<dbReference type="PROSITE" id="PS50297">
    <property type="entry name" value="ANK_REP_REGION"/>
    <property type="match status" value="1"/>
</dbReference>
<protein>
    <submittedName>
        <fullName evidence="3">Uncharacterized protein</fullName>
    </submittedName>
</protein>
<organism evidence="3 4">
    <name type="scientific">Ataeniobius toweri</name>
    <dbReference type="NCBI Taxonomy" id="208326"/>
    <lineage>
        <taxon>Eukaryota</taxon>
        <taxon>Metazoa</taxon>
        <taxon>Chordata</taxon>
        <taxon>Craniata</taxon>
        <taxon>Vertebrata</taxon>
        <taxon>Euteleostomi</taxon>
        <taxon>Actinopterygii</taxon>
        <taxon>Neopterygii</taxon>
        <taxon>Teleostei</taxon>
        <taxon>Neoteleostei</taxon>
        <taxon>Acanthomorphata</taxon>
        <taxon>Ovalentaria</taxon>
        <taxon>Atherinomorphae</taxon>
        <taxon>Cyprinodontiformes</taxon>
        <taxon>Goodeidae</taxon>
        <taxon>Ataeniobius</taxon>
    </lineage>
</organism>
<evidence type="ECO:0000256" key="1">
    <source>
        <dbReference type="PROSITE-ProRule" id="PRU00023"/>
    </source>
</evidence>
<keyword evidence="1" id="KW-0040">ANK repeat</keyword>
<proteinExistence type="predicted"/>
<sequence>TDNPMVTETSPERENTPRGMNSVNAAGETLLHRACKRNQVETVLQILALPGTDINVKGKTPLRFRFSGNSPRSCSRTACSGVSEERLTMGEEKELRKWCASPPRFKL</sequence>
<comment type="caution">
    <text evidence="3">The sequence shown here is derived from an EMBL/GenBank/DDBJ whole genome shotgun (WGS) entry which is preliminary data.</text>
</comment>
<gene>
    <name evidence="3" type="ORF">ATANTOWER_001773</name>
</gene>
<dbReference type="Gene3D" id="1.25.40.20">
    <property type="entry name" value="Ankyrin repeat-containing domain"/>
    <property type="match status" value="1"/>
</dbReference>
<dbReference type="PANTHER" id="PTHR46677:SF1">
    <property type="entry name" value="SMC5-SMC6 COMPLEX LOCALIZATION FACTOR PROTEIN 1"/>
    <property type="match status" value="1"/>
</dbReference>
<dbReference type="SUPFAM" id="SSF48403">
    <property type="entry name" value="Ankyrin repeat"/>
    <property type="match status" value="1"/>
</dbReference>
<feature type="repeat" description="ANK" evidence="1">
    <location>
        <begin position="26"/>
        <end position="59"/>
    </location>
</feature>
<dbReference type="InterPro" id="IPR042479">
    <property type="entry name" value="Slf1"/>
</dbReference>
<accession>A0ABU7BZW6</accession>